<organism evidence="1 2">
    <name type="scientific">Halobacteriovorax marinus</name>
    <dbReference type="NCBI Taxonomy" id="97084"/>
    <lineage>
        <taxon>Bacteria</taxon>
        <taxon>Pseudomonadati</taxon>
        <taxon>Bdellovibrionota</taxon>
        <taxon>Bacteriovoracia</taxon>
        <taxon>Bacteriovoracales</taxon>
        <taxon>Halobacteriovoraceae</taxon>
        <taxon>Halobacteriovorax</taxon>
    </lineage>
</organism>
<sequence length="206" mass="24536">MSEKGLFSGRVSRVKEEANLVRIRVDFDNVKYVNKKDRVEFWDQHNPEYHCKGYVAGKSSEYLLLKVPDVSECVKKVTLSYGMYLQFFSKDLENNLKMGKELIEILLKKKLAISSKMMQRRRQLDSHVEKSDAVSQRFAVLRDKLESQWRDELSALEEDRLNALRNYKGLEIRINEIEFKLEKYRISDENLTLDRWSLDPRLFYKK</sequence>
<evidence type="ECO:0000313" key="1">
    <source>
        <dbReference type="EMBL" id="OUR98903.1"/>
    </source>
</evidence>
<evidence type="ECO:0000313" key="2">
    <source>
        <dbReference type="Proteomes" id="UP000196531"/>
    </source>
</evidence>
<reference evidence="2" key="1">
    <citation type="journal article" date="2017" name="Proc. Natl. Acad. Sci. U.S.A.">
        <title>Simulation of Deepwater Horizon oil plume reveals substrate specialization within a complex community of hydrocarbon-degraders.</title>
        <authorList>
            <person name="Hu P."/>
            <person name="Dubinsky E.A."/>
            <person name="Probst A.J."/>
            <person name="Wang J."/>
            <person name="Sieber C.M.K."/>
            <person name="Tom L.M."/>
            <person name="Gardinali P."/>
            <person name="Banfield J.F."/>
            <person name="Atlas R.M."/>
            <person name="Andersen G.L."/>
        </authorList>
    </citation>
    <scope>NUCLEOTIDE SEQUENCE [LARGE SCALE GENOMIC DNA]</scope>
</reference>
<proteinExistence type="predicted"/>
<dbReference type="Proteomes" id="UP000196531">
    <property type="component" value="Unassembled WGS sequence"/>
</dbReference>
<dbReference type="AlphaFoldDB" id="A0A1Y5FGU2"/>
<comment type="caution">
    <text evidence="1">The sequence shown here is derived from an EMBL/GenBank/DDBJ whole genome shotgun (WGS) entry which is preliminary data.</text>
</comment>
<name>A0A1Y5FGU2_9BACT</name>
<dbReference type="EMBL" id="MAAO01000004">
    <property type="protein sequence ID" value="OUR98903.1"/>
    <property type="molecule type" value="Genomic_DNA"/>
</dbReference>
<accession>A0A1Y5FGU2</accession>
<protein>
    <submittedName>
        <fullName evidence="1">Uncharacterized protein</fullName>
    </submittedName>
</protein>
<gene>
    <name evidence="1" type="ORF">A9Q84_05685</name>
</gene>